<protein>
    <submittedName>
        <fullName evidence="4">ABC transporter ATP-binding protein</fullName>
    </submittedName>
</protein>
<dbReference type="InterPro" id="IPR003439">
    <property type="entry name" value="ABC_transporter-like_ATP-bd"/>
</dbReference>
<dbReference type="PANTHER" id="PTHR24220:SF611">
    <property type="entry name" value="ATP-BINDING COMPONENT OF ABC TRANSPORTER-RELATED"/>
    <property type="match status" value="1"/>
</dbReference>
<dbReference type="Pfam" id="PF00005">
    <property type="entry name" value="ABC_tran"/>
    <property type="match status" value="1"/>
</dbReference>
<dbReference type="InterPro" id="IPR017871">
    <property type="entry name" value="ABC_transporter-like_CS"/>
</dbReference>
<proteinExistence type="predicted"/>
<evidence type="ECO:0000259" key="3">
    <source>
        <dbReference type="PROSITE" id="PS50893"/>
    </source>
</evidence>
<dbReference type="EMBL" id="BSYI01000008">
    <property type="protein sequence ID" value="GMG82147.1"/>
    <property type="molecule type" value="Genomic_DNA"/>
</dbReference>
<keyword evidence="2 4" id="KW-0067">ATP-binding</keyword>
<dbReference type="InterPro" id="IPR003593">
    <property type="entry name" value="AAA+_ATPase"/>
</dbReference>
<evidence type="ECO:0000256" key="1">
    <source>
        <dbReference type="ARBA" id="ARBA00022741"/>
    </source>
</evidence>
<dbReference type="InterPro" id="IPR027417">
    <property type="entry name" value="P-loop_NTPase"/>
</dbReference>
<reference evidence="4 5" key="1">
    <citation type="submission" date="2023-04" db="EMBL/GenBank/DDBJ databases">
        <title>Marinoamorphus aggregata gen. nov., sp. Nov., isolate from tissue of brittle star Ophioplocus japonicus.</title>
        <authorList>
            <person name="Kawano K."/>
            <person name="Sawayama S."/>
            <person name="Nakagawa S."/>
        </authorList>
    </citation>
    <scope>NUCLEOTIDE SEQUENCE [LARGE SCALE GENOMIC DNA]</scope>
    <source>
        <strain evidence="4 5">NKW23</strain>
    </source>
</reference>
<dbReference type="PROSITE" id="PS00211">
    <property type="entry name" value="ABC_TRANSPORTER_1"/>
    <property type="match status" value="1"/>
</dbReference>
<dbReference type="InterPro" id="IPR015854">
    <property type="entry name" value="ABC_transpr_LolD-like"/>
</dbReference>
<feature type="domain" description="ABC transporter" evidence="3">
    <location>
        <begin position="8"/>
        <end position="235"/>
    </location>
</feature>
<evidence type="ECO:0000313" key="5">
    <source>
        <dbReference type="Proteomes" id="UP001239909"/>
    </source>
</evidence>
<accession>A0ABQ6LKE9</accession>
<evidence type="ECO:0000256" key="2">
    <source>
        <dbReference type="ARBA" id="ARBA00022840"/>
    </source>
</evidence>
<dbReference type="SUPFAM" id="SSF52540">
    <property type="entry name" value="P-loop containing nucleoside triphosphate hydrolases"/>
    <property type="match status" value="1"/>
</dbReference>
<comment type="caution">
    <text evidence="4">The sequence shown here is derived from an EMBL/GenBank/DDBJ whole genome shotgun (WGS) entry which is preliminary data.</text>
</comment>
<dbReference type="RefSeq" id="WP_285670902.1">
    <property type="nucleotide sequence ID" value="NZ_BSYI01000008.1"/>
</dbReference>
<keyword evidence="1" id="KW-0547">Nucleotide-binding</keyword>
<dbReference type="PANTHER" id="PTHR24220">
    <property type="entry name" value="IMPORT ATP-BINDING PROTEIN"/>
    <property type="match status" value="1"/>
</dbReference>
<evidence type="ECO:0000313" key="4">
    <source>
        <dbReference type="EMBL" id="GMG82147.1"/>
    </source>
</evidence>
<organism evidence="4 5">
    <name type="scientific">Paralimibaculum aggregatum</name>
    <dbReference type="NCBI Taxonomy" id="3036245"/>
    <lineage>
        <taxon>Bacteria</taxon>
        <taxon>Pseudomonadati</taxon>
        <taxon>Pseudomonadota</taxon>
        <taxon>Alphaproteobacteria</taxon>
        <taxon>Rhodobacterales</taxon>
        <taxon>Paracoccaceae</taxon>
        <taxon>Paralimibaculum</taxon>
    </lineage>
</organism>
<sequence length="237" mass="24600">MPAPPPALEISGLRFAWPAGRRGAGFALAVGELAIARGERVFLHGPSGSGKSTLLALICGILAPQAGEIRLAGAPFSALSAARRDRMRAERLGIVFQMFNLLPYASVLDNVLLPLAFAPERARRVGPDRRAEARRLLAALGLPEAALAAASAARLSVGQQQRVAVARALIGGPEIVVADEPTSALDAGTRAAFMDLLFAQVAAAGATLLMVSHDAGLAARFDRSLALDRIARTEAAA</sequence>
<dbReference type="SMART" id="SM00382">
    <property type="entry name" value="AAA"/>
    <property type="match status" value="1"/>
</dbReference>
<dbReference type="Proteomes" id="UP001239909">
    <property type="component" value="Unassembled WGS sequence"/>
</dbReference>
<keyword evidence="5" id="KW-1185">Reference proteome</keyword>
<name>A0ABQ6LKE9_9RHOB</name>
<dbReference type="PROSITE" id="PS50893">
    <property type="entry name" value="ABC_TRANSPORTER_2"/>
    <property type="match status" value="1"/>
</dbReference>
<gene>
    <name evidence="4" type="ORF">LNKW23_13600</name>
</gene>
<dbReference type="GO" id="GO:0005524">
    <property type="term" value="F:ATP binding"/>
    <property type="evidence" value="ECO:0007669"/>
    <property type="project" value="UniProtKB-KW"/>
</dbReference>
<dbReference type="Gene3D" id="3.40.50.300">
    <property type="entry name" value="P-loop containing nucleotide triphosphate hydrolases"/>
    <property type="match status" value="1"/>
</dbReference>